<dbReference type="EMBL" id="NXLR01000011">
    <property type="protein sequence ID" value="RDU59568.1"/>
    <property type="molecule type" value="Genomic_DNA"/>
</dbReference>
<sequence length="529" mass="56598">MGNTSASMGGAGVALKHSAWGLYYNPALLSSSPKVKLGYSLGIALKEHNLAKITKIDVQNMSNTAERLIQTFTNGSNTSAGEITNIVEKALDSLSTTSGSAGGGSGSGSTSSGVADKLKTYLQNKQGSGDYSDLANAIKTQVAQSSSLSQAQKDIIDSIASGIDYKNLNFSSSTAATPNVLESITITKGGDKGLDKTMEDISNMQDILKDNSLSIVSQNGVILQISTQTMNEELGSLAVALFASLYSNLSIKADPNKLRLIIKGGNGYYELSNNGNTYSYKKSDENSYNQHSLIASLENGSDAHKLIATSFVLSEIPIGYARTFYLKRGNLNLGVNAKLMNGLSVQNSIAITKNTDFLKELKNFASLDNTTQSNNFGIDLGVLYELDLPRFRYLTLGLVAKNINSPTFKASLENIVLKPQYRLGIGYNSRFLTLAFDADLAPNDLIAFSNTKQQSQMIGGGVGFDLKLIDLRLGVMQDLKQDTGLILTAGTNVLGFLDIALQSSTRFTNVSGTPIPHYFNLRVGGSFTF</sequence>
<dbReference type="AlphaFoldDB" id="A0A3D8I380"/>
<accession>A0A3D8I380</accession>
<keyword evidence="2" id="KW-1185">Reference proteome</keyword>
<name>A0A3D8I380_9HELI</name>
<gene>
    <name evidence="1" type="ORF">CQA63_06385</name>
</gene>
<dbReference type="Proteomes" id="UP000256599">
    <property type="component" value="Unassembled WGS sequence"/>
</dbReference>
<evidence type="ECO:0000313" key="1">
    <source>
        <dbReference type="EMBL" id="RDU59568.1"/>
    </source>
</evidence>
<dbReference type="Pfam" id="PF13729">
    <property type="entry name" value="TraF_2"/>
    <property type="match status" value="1"/>
</dbReference>
<protein>
    <recommendedName>
        <fullName evidence="3">Conjugal transfer protein TraF</fullName>
    </recommendedName>
</protein>
<evidence type="ECO:0008006" key="3">
    <source>
        <dbReference type="Google" id="ProtNLM"/>
    </source>
</evidence>
<comment type="caution">
    <text evidence="1">The sequence shown here is derived from an EMBL/GenBank/DDBJ whole genome shotgun (WGS) entry which is preliminary data.</text>
</comment>
<evidence type="ECO:0000313" key="2">
    <source>
        <dbReference type="Proteomes" id="UP000256599"/>
    </source>
</evidence>
<dbReference type="InterPro" id="IPR032811">
    <property type="entry name" value="Put_conjugal_transfer"/>
</dbReference>
<reference evidence="1 2" key="1">
    <citation type="submission" date="2018-04" db="EMBL/GenBank/DDBJ databases">
        <title>Novel Campyloabacter and Helicobacter Species and Strains.</title>
        <authorList>
            <person name="Mannion A.J."/>
            <person name="Shen Z."/>
            <person name="Fox J.G."/>
        </authorList>
    </citation>
    <scope>NUCLEOTIDE SEQUENCE [LARGE SCALE GENOMIC DNA]</scope>
    <source>
        <strain evidence="1 2">MIT 98-6070</strain>
    </source>
</reference>
<organism evidence="1 2">
    <name type="scientific">Helicobacter marmotae</name>
    <dbReference type="NCBI Taxonomy" id="152490"/>
    <lineage>
        <taxon>Bacteria</taxon>
        <taxon>Pseudomonadati</taxon>
        <taxon>Campylobacterota</taxon>
        <taxon>Epsilonproteobacteria</taxon>
        <taxon>Campylobacterales</taxon>
        <taxon>Helicobacteraceae</taxon>
        <taxon>Helicobacter</taxon>
    </lineage>
</organism>
<proteinExistence type="predicted"/>
<dbReference type="OrthoDB" id="5365913at2"/>